<dbReference type="AlphaFoldDB" id="D7G5B2"/>
<evidence type="ECO:0000313" key="1">
    <source>
        <dbReference type="EMBL" id="CBJ27266.1"/>
    </source>
</evidence>
<organism evidence="1 2">
    <name type="scientific">Ectocarpus siliculosus</name>
    <name type="common">Brown alga</name>
    <name type="synonym">Conferva siliculosa</name>
    <dbReference type="NCBI Taxonomy" id="2880"/>
    <lineage>
        <taxon>Eukaryota</taxon>
        <taxon>Sar</taxon>
        <taxon>Stramenopiles</taxon>
        <taxon>Ochrophyta</taxon>
        <taxon>PX clade</taxon>
        <taxon>Phaeophyceae</taxon>
        <taxon>Ectocarpales</taxon>
        <taxon>Ectocarpaceae</taxon>
        <taxon>Ectocarpus</taxon>
    </lineage>
</organism>
<keyword evidence="2" id="KW-1185">Reference proteome</keyword>
<accession>D7G5B2</accession>
<gene>
    <name evidence="1" type="ORF">Esi_0063_0107</name>
</gene>
<dbReference type="Pfam" id="PF19114">
    <property type="entry name" value="EsV_1_7_cys"/>
    <property type="match status" value="3"/>
</dbReference>
<dbReference type="EMBL" id="FN648852">
    <property type="protein sequence ID" value="CBJ27266.1"/>
    <property type="molecule type" value="Genomic_DNA"/>
</dbReference>
<dbReference type="EMBL" id="FN649742">
    <property type="protein sequence ID" value="CBJ27266.1"/>
    <property type="molecule type" value="Genomic_DNA"/>
</dbReference>
<protein>
    <submittedName>
        <fullName evidence="1">EsV-1-7</fullName>
    </submittedName>
</protein>
<dbReference type="Proteomes" id="UP000002630">
    <property type="component" value="Linkage Group LG17"/>
</dbReference>
<dbReference type="SMART" id="SM01425">
    <property type="entry name" value="EsV_1_7"/>
    <property type="match status" value="4"/>
</dbReference>
<name>D7G5B2_ECTSI</name>
<proteinExistence type="predicted"/>
<evidence type="ECO:0000313" key="2">
    <source>
        <dbReference type="Proteomes" id="UP000002630"/>
    </source>
</evidence>
<dbReference type="InterPro" id="IPR043822">
    <property type="entry name" value="EsV_1_7_cys"/>
</dbReference>
<reference evidence="1 2" key="1">
    <citation type="journal article" date="2010" name="Nature">
        <title>The Ectocarpus genome and the independent evolution of multicellularity in brown algae.</title>
        <authorList>
            <person name="Cock J.M."/>
            <person name="Sterck L."/>
            <person name="Rouze P."/>
            <person name="Scornet D."/>
            <person name="Allen A.E."/>
            <person name="Amoutzias G."/>
            <person name="Anthouard V."/>
            <person name="Artiguenave F."/>
            <person name="Aury J.M."/>
            <person name="Badger J.H."/>
            <person name="Beszteri B."/>
            <person name="Billiau K."/>
            <person name="Bonnet E."/>
            <person name="Bothwell J.H."/>
            <person name="Bowler C."/>
            <person name="Boyen C."/>
            <person name="Brownlee C."/>
            <person name="Carrano C.J."/>
            <person name="Charrier B."/>
            <person name="Cho G.Y."/>
            <person name="Coelho S.M."/>
            <person name="Collen J."/>
            <person name="Corre E."/>
            <person name="Da Silva C."/>
            <person name="Delage L."/>
            <person name="Delaroque N."/>
            <person name="Dittami S.M."/>
            <person name="Doulbeau S."/>
            <person name="Elias M."/>
            <person name="Farnham G."/>
            <person name="Gachon C.M."/>
            <person name="Gschloessl B."/>
            <person name="Heesch S."/>
            <person name="Jabbari K."/>
            <person name="Jubin C."/>
            <person name="Kawai H."/>
            <person name="Kimura K."/>
            <person name="Kloareg B."/>
            <person name="Kupper F.C."/>
            <person name="Lang D."/>
            <person name="Le Bail A."/>
            <person name="Leblanc C."/>
            <person name="Lerouge P."/>
            <person name="Lohr M."/>
            <person name="Lopez P.J."/>
            <person name="Martens C."/>
            <person name="Maumus F."/>
            <person name="Michel G."/>
            <person name="Miranda-Saavedra D."/>
            <person name="Morales J."/>
            <person name="Moreau H."/>
            <person name="Motomura T."/>
            <person name="Nagasato C."/>
            <person name="Napoli C.A."/>
            <person name="Nelson D.R."/>
            <person name="Nyvall-Collen P."/>
            <person name="Peters A.F."/>
            <person name="Pommier C."/>
            <person name="Potin P."/>
            <person name="Poulain J."/>
            <person name="Quesneville H."/>
            <person name="Read B."/>
            <person name="Rensing S.A."/>
            <person name="Ritter A."/>
            <person name="Rousvoal S."/>
            <person name="Samanta M."/>
            <person name="Samson G."/>
            <person name="Schroeder D.C."/>
            <person name="Segurens B."/>
            <person name="Strittmatter M."/>
            <person name="Tonon T."/>
            <person name="Tregear J.W."/>
            <person name="Valentin K."/>
            <person name="von Dassow P."/>
            <person name="Yamagishi T."/>
            <person name="Van de Peer Y."/>
            <person name="Wincker P."/>
        </authorList>
    </citation>
    <scope>NUCLEOTIDE SEQUENCE [LARGE SCALE GENOMIC DNA]</scope>
    <source>
        <strain evidence="2">Ec32 / CCAP1310/4</strain>
    </source>
</reference>
<dbReference type="InParanoid" id="D7G5B2"/>
<dbReference type="Gene3D" id="6.10.140.110">
    <property type="match status" value="1"/>
</dbReference>
<dbReference type="OrthoDB" id="2441233at2759"/>
<sequence>MKRGKRCFIQSCLAPAPFASPLQPDVHACEVHKKRDFVNMRNKRCLEPGCYRNPHYGVSRLIDPNSKAQYCTKHKAPGMQNVNGGRCAGPDCSKQPRFSLPGEKGKYCSKHRKEGMVDVLYTPCAAEGCRKHPHFGHVEGGPRYCAQHRAEGMVDVKHRRCAVKSCRKDRVVIPGSAKKRGKFCEIHCDVNELVDKDVSTDGTASDKKRGRAWMTGM</sequence>